<keyword evidence="8" id="KW-1185">Reference proteome</keyword>
<dbReference type="RefSeq" id="WP_119439651.1">
    <property type="nucleotide sequence ID" value="NZ_QWGR01000015.1"/>
</dbReference>
<dbReference type="GO" id="GO:0046872">
    <property type="term" value="F:metal ion binding"/>
    <property type="evidence" value="ECO:0007669"/>
    <property type="project" value="UniProtKB-KW"/>
</dbReference>
<keyword evidence="5" id="KW-0482">Metalloprotease</keyword>
<dbReference type="InterPro" id="IPR001405">
    <property type="entry name" value="UPF0758"/>
</dbReference>
<dbReference type="Pfam" id="PF04002">
    <property type="entry name" value="RadC"/>
    <property type="match status" value="1"/>
</dbReference>
<dbReference type="GO" id="GO:0006508">
    <property type="term" value="P:proteolysis"/>
    <property type="evidence" value="ECO:0007669"/>
    <property type="project" value="UniProtKB-KW"/>
</dbReference>
<keyword evidence="2" id="KW-0479">Metal-binding</keyword>
<keyword evidence="1" id="KW-0645">Protease</keyword>
<protein>
    <submittedName>
        <fullName evidence="7">DNA repair protein</fullName>
    </submittedName>
</protein>
<dbReference type="OrthoDB" id="9804482at2"/>
<sequence>MTTLFQQNIAEVSVTYSHSVKPSNQLRVTGSKSVYEYVYPLWPDVEYRERFAVLLLSRGLKILGLSWISTGGVSGTVVDAKLIFQVALKANASSIILLHNHPSGELRTSDADRRITTKLKDGAKLLDMDVPDHIILTSESYYSMADEGEM</sequence>
<dbReference type="EMBL" id="QWGR01000015">
    <property type="protein sequence ID" value="RIJ46378.1"/>
    <property type="molecule type" value="Genomic_DNA"/>
</dbReference>
<dbReference type="Proteomes" id="UP000265926">
    <property type="component" value="Unassembled WGS sequence"/>
</dbReference>
<evidence type="ECO:0000256" key="3">
    <source>
        <dbReference type="ARBA" id="ARBA00022801"/>
    </source>
</evidence>
<dbReference type="InterPro" id="IPR020891">
    <property type="entry name" value="UPF0758_CS"/>
</dbReference>
<name>A0A399SST5_9BACT</name>
<comment type="caution">
    <text evidence="7">The sequence shown here is derived from an EMBL/GenBank/DDBJ whole genome shotgun (WGS) entry which is preliminary data.</text>
</comment>
<keyword evidence="3" id="KW-0378">Hydrolase</keyword>
<dbReference type="AlphaFoldDB" id="A0A399SST5"/>
<evidence type="ECO:0000259" key="6">
    <source>
        <dbReference type="PROSITE" id="PS50249"/>
    </source>
</evidence>
<reference evidence="7 8" key="1">
    <citation type="submission" date="2018-08" db="EMBL/GenBank/DDBJ databases">
        <title>Pallidiluteibacterium maritimus gen. nov., sp. nov., isolated from coastal sediment.</title>
        <authorList>
            <person name="Zhou L.Y."/>
        </authorList>
    </citation>
    <scope>NUCLEOTIDE SEQUENCE [LARGE SCALE GENOMIC DNA]</scope>
    <source>
        <strain evidence="7 8">XSD2</strain>
    </source>
</reference>
<evidence type="ECO:0000256" key="1">
    <source>
        <dbReference type="ARBA" id="ARBA00022670"/>
    </source>
</evidence>
<feature type="domain" description="MPN" evidence="6">
    <location>
        <begin position="27"/>
        <end position="150"/>
    </location>
</feature>
<evidence type="ECO:0000256" key="2">
    <source>
        <dbReference type="ARBA" id="ARBA00022723"/>
    </source>
</evidence>
<proteinExistence type="predicted"/>
<dbReference type="PROSITE" id="PS50249">
    <property type="entry name" value="MPN"/>
    <property type="match status" value="1"/>
</dbReference>
<keyword evidence="4" id="KW-0862">Zinc</keyword>
<accession>A0A399SST5</accession>
<gene>
    <name evidence="7" type="ORF">D1614_19060</name>
</gene>
<evidence type="ECO:0000256" key="4">
    <source>
        <dbReference type="ARBA" id="ARBA00022833"/>
    </source>
</evidence>
<evidence type="ECO:0000256" key="5">
    <source>
        <dbReference type="ARBA" id="ARBA00023049"/>
    </source>
</evidence>
<organism evidence="7 8">
    <name type="scientific">Maribellus luteus</name>
    <dbReference type="NCBI Taxonomy" id="2305463"/>
    <lineage>
        <taxon>Bacteria</taxon>
        <taxon>Pseudomonadati</taxon>
        <taxon>Bacteroidota</taxon>
        <taxon>Bacteroidia</taxon>
        <taxon>Marinilabiliales</taxon>
        <taxon>Prolixibacteraceae</taxon>
        <taxon>Maribellus</taxon>
    </lineage>
</organism>
<dbReference type="GO" id="GO:0008237">
    <property type="term" value="F:metallopeptidase activity"/>
    <property type="evidence" value="ECO:0007669"/>
    <property type="project" value="UniProtKB-KW"/>
</dbReference>
<evidence type="ECO:0000313" key="8">
    <source>
        <dbReference type="Proteomes" id="UP000265926"/>
    </source>
</evidence>
<dbReference type="PANTHER" id="PTHR30471">
    <property type="entry name" value="DNA REPAIR PROTEIN RADC"/>
    <property type="match status" value="1"/>
</dbReference>
<dbReference type="Gene3D" id="3.40.140.10">
    <property type="entry name" value="Cytidine Deaminase, domain 2"/>
    <property type="match status" value="1"/>
</dbReference>
<evidence type="ECO:0000313" key="7">
    <source>
        <dbReference type="EMBL" id="RIJ46378.1"/>
    </source>
</evidence>
<dbReference type="InterPro" id="IPR037518">
    <property type="entry name" value="MPN"/>
</dbReference>
<dbReference type="PANTHER" id="PTHR30471:SF3">
    <property type="entry name" value="UPF0758 PROTEIN YEES-RELATED"/>
    <property type="match status" value="1"/>
</dbReference>
<dbReference type="CDD" id="cd08071">
    <property type="entry name" value="MPN_DUF2466"/>
    <property type="match status" value="1"/>
</dbReference>
<dbReference type="PROSITE" id="PS01302">
    <property type="entry name" value="UPF0758"/>
    <property type="match status" value="1"/>
</dbReference>
<dbReference type="InterPro" id="IPR025657">
    <property type="entry name" value="RadC_JAB"/>
</dbReference>